<keyword evidence="1" id="KW-0540">Nuclease</keyword>
<keyword evidence="3 5" id="KW-0269">Exonuclease</keyword>
<sequence length="333" mass="37976">MKRVDDVMDTSNVYSYGIDLSKIKLDFSKEPKKHKAPAKRYVCIDLEMTEFTASQRGFVPGANGEVIQFGAVMLDENYNMLSEFSSYVKPVYSSVTPIINQLTGIENKNLEKADDFLTVFDKFCYWRGEGDITTFCWSKADFNQLWAELEAKGKHRYDLFGILHDFVDLQNIFGKLVSSKTSVGLESAMRLLQMDYKGQVHTALSDSYNTARILHKLFCTESLELDFEYINPSKEIPVNKKKEDAEYNCSFASFLSPKLLAQFGYSNTIEETESDDYSFENAAEDLQALEESPLYGMVDNEEIAGLCSKYKIEVQSWLKLATEVMDTQEMQVA</sequence>
<dbReference type="InterPro" id="IPR051274">
    <property type="entry name" value="3-5_Exoribonuclease"/>
</dbReference>
<dbReference type="PANTHER" id="PTHR23044:SF61">
    <property type="entry name" value="3'-5' EXORIBONUCLEASE 1-RELATED"/>
    <property type="match status" value="1"/>
</dbReference>
<name>A0A7W8G9X4_9SPIR</name>
<dbReference type="Pfam" id="PF00929">
    <property type="entry name" value="RNase_T"/>
    <property type="match status" value="1"/>
</dbReference>
<dbReference type="InterPro" id="IPR013520">
    <property type="entry name" value="Ribonucl_H"/>
</dbReference>
<dbReference type="Proteomes" id="UP000518887">
    <property type="component" value="Unassembled WGS sequence"/>
</dbReference>
<organism evidence="5 6">
    <name type="scientific">Treponema ruminis</name>
    <dbReference type="NCBI Taxonomy" id="744515"/>
    <lineage>
        <taxon>Bacteria</taxon>
        <taxon>Pseudomonadati</taxon>
        <taxon>Spirochaetota</taxon>
        <taxon>Spirochaetia</taxon>
        <taxon>Spirochaetales</taxon>
        <taxon>Treponemataceae</taxon>
        <taxon>Treponema</taxon>
    </lineage>
</organism>
<reference evidence="5 6" key="1">
    <citation type="submission" date="2020-08" db="EMBL/GenBank/DDBJ databases">
        <title>Genomic Encyclopedia of Type Strains, Phase IV (KMG-IV): sequencing the most valuable type-strain genomes for metagenomic binning, comparative biology and taxonomic classification.</title>
        <authorList>
            <person name="Goeker M."/>
        </authorList>
    </citation>
    <scope>NUCLEOTIDE SEQUENCE [LARGE SCALE GENOMIC DNA]</scope>
    <source>
        <strain evidence="5 6">DSM 103462</strain>
    </source>
</reference>
<dbReference type="InterPro" id="IPR036397">
    <property type="entry name" value="RNaseH_sf"/>
</dbReference>
<dbReference type="CDD" id="cd06133">
    <property type="entry name" value="ERI-1_3'hExo_like"/>
    <property type="match status" value="1"/>
</dbReference>
<dbReference type="InterPro" id="IPR047201">
    <property type="entry name" value="ERI-1_3'hExo-like"/>
</dbReference>
<evidence type="ECO:0000313" key="6">
    <source>
        <dbReference type="Proteomes" id="UP000518887"/>
    </source>
</evidence>
<accession>A0A7W8G9X4</accession>
<evidence type="ECO:0000256" key="3">
    <source>
        <dbReference type="ARBA" id="ARBA00022839"/>
    </source>
</evidence>
<evidence type="ECO:0000256" key="2">
    <source>
        <dbReference type="ARBA" id="ARBA00022801"/>
    </source>
</evidence>
<dbReference type="GO" id="GO:0000175">
    <property type="term" value="F:3'-5'-RNA exonuclease activity"/>
    <property type="evidence" value="ECO:0007669"/>
    <property type="project" value="InterPro"/>
</dbReference>
<dbReference type="EMBL" id="JACHFQ010000006">
    <property type="protein sequence ID" value="MBB5226567.1"/>
    <property type="molecule type" value="Genomic_DNA"/>
</dbReference>
<keyword evidence="2" id="KW-0378">Hydrolase</keyword>
<dbReference type="RefSeq" id="WP_184659962.1">
    <property type="nucleotide sequence ID" value="NZ_CP031518.1"/>
</dbReference>
<keyword evidence="6" id="KW-1185">Reference proteome</keyword>
<dbReference type="GO" id="GO:0006259">
    <property type="term" value="P:DNA metabolic process"/>
    <property type="evidence" value="ECO:0007669"/>
    <property type="project" value="UniProtKB-ARBA"/>
</dbReference>
<feature type="domain" description="Exonuclease" evidence="4">
    <location>
        <begin position="40"/>
        <end position="224"/>
    </location>
</feature>
<evidence type="ECO:0000259" key="4">
    <source>
        <dbReference type="SMART" id="SM00479"/>
    </source>
</evidence>
<comment type="caution">
    <text evidence="5">The sequence shown here is derived from an EMBL/GenBank/DDBJ whole genome shotgun (WGS) entry which is preliminary data.</text>
</comment>
<dbReference type="PANTHER" id="PTHR23044">
    <property type="entry name" value="3'-5' EXONUCLEASE ERI1-RELATED"/>
    <property type="match status" value="1"/>
</dbReference>
<proteinExistence type="predicted"/>
<dbReference type="SMART" id="SM00479">
    <property type="entry name" value="EXOIII"/>
    <property type="match status" value="1"/>
</dbReference>
<dbReference type="GO" id="GO:0003676">
    <property type="term" value="F:nucleic acid binding"/>
    <property type="evidence" value="ECO:0007669"/>
    <property type="project" value="InterPro"/>
</dbReference>
<evidence type="ECO:0000256" key="1">
    <source>
        <dbReference type="ARBA" id="ARBA00022722"/>
    </source>
</evidence>
<gene>
    <name evidence="5" type="ORF">HNP76_001948</name>
</gene>
<dbReference type="SUPFAM" id="SSF53098">
    <property type="entry name" value="Ribonuclease H-like"/>
    <property type="match status" value="1"/>
</dbReference>
<protein>
    <submittedName>
        <fullName evidence="5">Inhibitor of KinA sporulation pathway (Predicted exonuclease)</fullName>
    </submittedName>
</protein>
<evidence type="ECO:0000313" key="5">
    <source>
        <dbReference type="EMBL" id="MBB5226567.1"/>
    </source>
</evidence>
<dbReference type="Gene3D" id="3.30.420.10">
    <property type="entry name" value="Ribonuclease H-like superfamily/Ribonuclease H"/>
    <property type="match status" value="1"/>
</dbReference>
<dbReference type="AlphaFoldDB" id="A0A7W8G9X4"/>
<dbReference type="InterPro" id="IPR012337">
    <property type="entry name" value="RNaseH-like_sf"/>
</dbReference>